<evidence type="ECO:0000313" key="2">
    <source>
        <dbReference type="Proteomes" id="UP000017834"/>
    </source>
</evidence>
<organism evidence="1 2">
    <name type="scientific">Enterobacter cloacae S611</name>
    <dbReference type="NCBI Taxonomy" id="1399146"/>
    <lineage>
        <taxon>Bacteria</taxon>
        <taxon>Pseudomonadati</taxon>
        <taxon>Pseudomonadota</taxon>
        <taxon>Gammaproteobacteria</taxon>
        <taxon>Enterobacterales</taxon>
        <taxon>Enterobacteriaceae</taxon>
        <taxon>Enterobacter</taxon>
        <taxon>Enterobacter cloacae complex</taxon>
    </lineage>
</organism>
<name>A0ABN0QC41_ENTCL</name>
<dbReference type="EMBL" id="AXOM01000010">
    <property type="protein sequence ID" value="ESS59955.1"/>
    <property type="molecule type" value="Genomic_DNA"/>
</dbReference>
<reference evidence="1 2" key="1">
    <citation type="journal article" date="2014" name="Genome Announc.">
        <title>Draft Genome Sequence of Enterobacter cloacae Strain S611.</title>
        <authorList>
            <person name="Wang D."/>
            <person name="Han C.S."/>
            <person name="Dichosa A.E."/>
            <person name="Gleasner C.D."/>
            <person name="Johnson S.L."/>
            <person name="Daligault H.E."/>
            <person name="Davenport K.W."/>
            <person name="Li P.E."/>
            <person name="Pierson E.A."/>
            <person name="Pierson L.S.III."/>
        </authorList>
    </citation>
    <scope>NUCLEOTIDE SEQUENCE [LARGE SCALE GENOMIC DNA]</scope>
    <source>
        <strain evidence="1 2">S611</strain>
    </source>
</reference>
<gene>
    <name evidence="1" type="ORF">EDP2_2109</name>
</gene>
<proteinExistence type="predicted"/>
<protein>
    <submittedName>
        <fullName evidence="1">Uncharacterized protein</fullName>
    </submittedName>
</protein>
<sequence length="145" mass="16826">MLNEQKSELRAELEDAFNKAGIGDYVVVNATAIIEKIKKNYVSGNPRAWWLSLKNKIDTLHYEDNSGYKYIAGIVENKFSQAHNSYVFFLADEDNEQMYLYKIPLKALVFVIEQCRYFEYYVVSEELSWLVCENDHGEIIVCSSS</sequence>
<accession>A0ABN0QC41</accession>
<dbReference type="Pfam" id="PF20541">
    <property type="entry name" value="DUF6756"/>
    <property type="match status" value="1"/>
</dbReference>
<evidence type="ECO:0000313" key="1">
    <source>
        <dbReference type="EMBL" id="ESS59955.1"/>
    </source>
</evidence>
<dbReference type="InterPro" id="IPR046644">
    <property type="entry name" value="DUF6756"/>
</dbReference>
<comment type="caution">
    <text evidence="1">The sequence shown here is derived from an EMBL/GenBank/DDBJ whole genome shotgun (WGS) entry which is preliminary data.</text>
</comment>
<dbReference type="Proteomes" id="UP000017834">
    <property type="component" value="Unassembled WGS sequence"/>
</dbReference>
<keyword evidence="2" id="KW-1185">Reference proteome</keyword>